<evidence type="ECO:0000256" key="5">
    <source>
        <dbReference type="SAM" id="MobiDB-lite"/>
    </source>
</evidence>
<dbReference type="SUPFAM" id="SSF56322">
    <property type="entry name" value="ADC synthase"/>
    <property type="match status" value="1"/>
</dbReference>
<dbReference type="GO" id="GO:0000162">
    <property type="term" value="P:L-tryptophan biosynthetic process"/>
    <property type="evidence" value="ECO:0007669"/>
    <property type="project" value="TreeGrafter"/>
</dbReference>
<dbReference type="EC" id="2.6.1.85" evidence="2"/>
<dbReference type="Pfam" id="PF00425">
    <property type="entry name" value="Chorismate_bind"/>
    <property type="match status" value="1"/>
</dbReference>
<dbReference type="InterPro" id="IPR006805">
    <property type="entry name" value="Anth_synth_I_N"/>
</dbReference>
<reference evidence="9 10" key="1">
    <citation type="submission" date="2017-09" db="EMBL/GenBank/DDBJ databases">
        <title>Draft Genome Sequence of Corynebacterium accolens AH4003.</title>
        <authorList>
            <person name="Chen Y."/>
            <person name="Oosthuysen W.F."/>
            <person name="Kelley S."/>
            <person name="Horswill A."/>
        </authorList>
    </citation>
    <scope>NUCLEOTIDE SEQUENCE [LARGE SCALE GENOMIC DNA]</scope>
    <source>
        <strain evidence="9 10">AH4003</strain>
    </source>
</reference>
<evidence type="ECO:0000259" key="7">
    <source>
        <dbReference type="Pfam" id="PF00425"/>
    </source>
</evidence>
<evidence type="ECO:0000313" key="10">
    <source>
        <dbReference type="Proteomes" id="UP000218690"/>
    </source>
</evidence>
<dbReference type="GO" id="GO:0046820">
    <property type="term" value="F:4-amino-4-deoxychorismate synthase activity"/>
    <property type="evidence" value="ECO:0007669"/>
    <property type="project" value="UniProtKB-EC"/>
</dbReference>
<dbReference type="GO" id="GO:0005737">
    <property type="term" value="C:cytoplasm"/>
    <property type="evidence" value="ECO:0007669"/>
    <property type="project" value="TreeGrafter"/>
</dbReference>
<dbReference type="AlphaFoldDB" id="A0A2A4AL02"/>
<accession>A0A2A4AL02</accession>
<dbReference type="PRINTS" id="PR00097">
    <property type="entry name" value="ANTSNTHASEII"/>
</dbReference>
<feature type="region of interest" description="Disordered" evidence="5">
    <location>
        <begin position="627"/>
        <end position="650"/>
    </location>
</feature>
<protein>
    <recommendedName>
        <fullName evidence="2">aminodeoxychorismate synthase</fullName>
        <ecNumber evidence="2">2.6.1.85</ecNumber>
    </recommendedName>
</protein>
<feature type="domain" description="Glutamine amidotransferase" evidence="6">
    <location>
        <begin position="4"/>
        <end position="189"/>
    </location>
</feature>
<evidence type="ECO:0000256" key="4">
    <source>
        <dbReference type="ARBA" id="ARBA00022962"/>
    </source>
</evidence>
<dbReference type="PRINTS" id="PR00096">
    <property type="entry name" value="GATASE"/>
</dbReference>
<dbReference type="PANTHER" id="PTHR11236">
    <property type="entry name" value="AMINOBENZOATE/ANTHRANILATE SYNTHASE"/>
    <property type="match status" value="1"/>
</dbReference>
<dbReference type="InterPro" id="IPR015890">
    <property type="entry name" value="Chorismate_C"/>
</dbReference>
<dbReference type="Gene3D" id="3.40.50.880">
    <property type="match status" value="1"/>
</dbReference>
<dbReference type="Pfam" id="PF04715">
    <property type="entry name" value="Anth_synt_I_N"/>
    <property type="match status" value="1"/>
</dbReference>
<evidence type="ECO:0000313" key="9">
    <source>
        <dbReference type="EMBL" id="PCC83182.1"/>
    </source>
</evidence>
<evidence type="ECO:0000256" key="2">
    <source>
        <dbReference type="ARBA" id="ARBA00013139"/>
    </source>
</evidence>
<dbReference type="InterPro" id="IPR006221">
    <property type="entry name" value="TrpG/PapA_dom"/>
</dbReference>
<feature type="compositionally biased region" description="Basic and acidic residues" evidence="5">
    <location>
        <begin position="632"/>
        <end position="650"/>
    </location>
</feature>
<dbReference type="CDD" id="cd01743">
    <property type="entry name" value="GATase1_Anthranilate_Synthase"/>
    <property type="match status" value="1"/>
</dbReference>
<evidence type="ECO:0000259" key="6">
    <source>
        <dbReference type="Pfam" id="PF00117"/>
    </source>
</evidence>
<comment type="similarity">
    <text evidence="1">In the C-terminal section; belongs to the anthranilate synthase component I family.</text>
</comment>
<dbReference type="PROSITE" id="PS51273">
    <property type="entry name" value="GATASE_TYPE_1"/>
    <property type="match status" value="1"/>
</dbReference>
<evidence type="ECO:0000256" key="3">
    <source>
        <dbReference type="ARBA" id="ARBA00022679"/>
    </source>
</evidence>
<keyword evidence="3" id="KW-0808">Transferase</keyword>
<dbReference type="InterPro" id="IPR029062">
    <property type="entry name" value="Class_I_gatase-like"/>
</dbReference>
<proteinExistence type="inferred from homology"/>
<feature type="domain" description="Chorismate-utilising enzyme C-terminal" evidence="7">
    <location>
        <begin position="366"/>
        <end position="617"/>
    </location>
</feature>
<dbReference type="InterPro" id="IPR005801">
    <property type="entry name" value="ADC_synthase"/>
</dbReference>
<dbReference type="InterPro" id="IPR019999">
    <property type="entry name" value="Anth_synth_I-like"/>
</dbReference>
<dbReference type="SUPFAM" id="SSF52317">
    <property type="entry name" value="Class I glutamine amidotransferase-like"/>
    <property type="match status" value="1"/>
</dbReference>
<dbReference type="InterPro" id="IPR017926">
    <property type="entry name" value="GATASE"/>
</dbReference>
<feature type="domain" description="Anthranilate synthase component I N-terminal" evidence="8">
    <location>
        <begin position="276"/>
        <end position="333"/>
    </location>
</feature>
<gene>
    <name evidence="9" type="ORF">COM45_05150</name>
</gene>
<keyword evidence="4" id="KW-0315">Glutamine amidotransferase</keyword>
<dbReference type="GO" id="GO:0008153">
    <property type="term" value="P:4-aminobenzoate biosynthetic process"/>
    <property type="evidence" value="ECO:0007669"/>
    <property type="project" value="TreeGrafter"/>
</dbReference>
<evidence type="ECO:0000259" key="8">
    <source>
        <dbReference type="Pfam" id="PF04715"/>
    </source>
</evidence>
<dbReference type="Proteomes" id="UP000218690">
    <property type="component" value="Unassembled WGS sequence"/>
</dbReference>
<evidence type="ECO:0000256" key="1">
    <source>
        <dbReference type="ARBA" id="ARBA00005970"/>
    </source>
</evidence>
<dbReference type="Pfam" id="PF00117">
    <property type="entry name" value="GATase"/>
    <property type="match status" value="1"/>
</dbReference>
<dbReference type="EMBL" id="NWBP01000016">
    <property type="protein sequence ID" value="PCC83182.1"/>
    <property type="molecule type" value="Genomic_DNA"/>
</dbReference>
<organism evidence="9 10">
    <name type="scientific">Corynebacterium accolens</name>
    <dbReference type="NCBI Taxonomy" id="38284"/>
    <lineage>
        <taxon>Bacteria</taxon>
        <taxon>Bacillati</taxon>
        <taxon>Actinomycetota</taxon>
        <taxon>Actinomycetes</taxon>
        <taxon>Mycobacteriales</taxon>
        <taxon>Corynebacteriaceae</taxon>
        <taxon>Corynebacterium</taxon>
    </lineage>
</organism>
<dbReference type="PANTHER" id="PTHR11236:SF18">
    <property type="entry name" value="AMINODEOXYCHORISMATE SYNTHASE"/>
    <property type="match status" value="1"/>
</dbReference>
<dbReference type="NCBIfam" id="TIGR00566">
    <property type="entry name" value="trpG_papA"/>
    <property type="match status" value="1"/>
</dbReference>
<comment type="caution">
    <text evidence="9">The sequence shown here is derived from an EMBL/GenBank/DDBJ whole genome shotgun (WGS) entry which is preliminary data.</text>
</comment>
<name>A0A2A4AL02_9CORY</name>
<dbReference type="PRINTS" id="PR00099">
    <property type="entry name" value="CPSGATASE"/>
</dbReference>
<dbReference type="Gene3D" id="3.60.120.10">
    <property type="entry name" value="Anthranilate synthase"/>
    <property type="match status" value="1"/>
</dbReference>
<sequence>MNLLIVDNHDSFTFNLVDYVRRVTGCEPTVVPNNIPWARIDLALYDAAIISPGPGSPANPADLGISANVLREFTGPILGVCLGMQAMVYLAGGEVGLASAPAHGIVTKVDHDGSGLFEGLASPHRVVRYHSLVAHRVPECFDVTATCADTFGTTLTMAIAHRTKPQWGVQFHPESLLTDSGPQLIENFLGLARRYYAQQYFCVRTVDKEVSLEGAARALTGNAFWLDFGRFSILGDDSGHRARHLSYNCQPGQDFFEVAKREYERHVLPARVGAPIPGCDFALGWVGYLGYEVGVEKQRFAQSQRHRSPGPDAEFIFCDRAIVVDHEQRRTHLLSFADDSKWQLKLATDSAPQAPWQSPGRLVHGEQEYLERIAAAQDYMVRGESYEVCLTNRIELEPVPNPLETFLPLRAANPGKRTGFLGFAGNALLSTSPEQFLSIDAWRNVSSTPIKGTSPRDTDPEIDAANARSLRGEKTTSELLMVVDMVRHDIARACDDVRVPHGFQVHSYSTVHQLMCEVTGRLKQQSSPIDAIEAAFPGGSMTGAPKERTMQIIDELEDTWRGVYSGAFGYLSLTGTADFSMVIRSVVSNERGAYYGVGGAVLAVSEPSAEWEETMVKARPLFNQLGMTPSDLHARKEPHAESSESIDESR</sequence>